<comment type="subcellular location">
    <subcellularLocation>
        <location evidence="1">Membrane</location>
        <topology evidence="1">Multi-pass membrane protein</topology>
    </subcellularLocation>
</comment>
<feature type="transmembrane region" description="Helical" evidence="6">
    <location>
        <begin position="101"/>
        <end position="124"/>
    </location>
</feature>
<proteinExistence type="predicted"/>
<name>A0A1I7SGC4_BURXY</name>
<evidence type="ECO:0000313" key="7">
    <source>
        <dbReference type="Proteomes" id="UP000095284"/>
    </source>
</evidence>
<organism evidence="7 8">
    <name type="scientific">Bursaphelenchus xylophilus</name>
    <name type="common">Pinewood nematode worm</name>
    <name type="synonym">Aphelenchoides xylophilus</name>
    <dbReference type="NCBI Taxonomy" id="6326"/>
    <lineage>
        <taxon>Eukaryota</taxon>
        <taxon>Metazoa</taxon>
        <taxon>Ecdysozoa</taxon>
        <taxon>Nematoda</taxon>
        <taxon>Chromadorea</taxon>
        <taxon>Rhabditida</taxon>
        <taxon>Tylenchina</taxon>
        <taxon>Tylenchomorpha</taxon>
        <taxon>Aphelenchoidea</taxon>
        <taxon>Aphelenchoididae</taxon>
        <taxon>Bursaphelenchus</taxon>
    </lineage>
</organism>
<protein>
    <submittedName>
        <fullName evidence="8">MFS domain-containing protein</fullName>
    </submittedName>
</protein>
<evidence type="ECO:0000256" key="3">
    <source>
        <dbReference type="ARBA" id="ARBA00022692"/>
    </source>
</evidence>
<feature type="transmembrane region" description="Helical" evidence="6">
    <location>
        <begin position="130"/>
        <end position="154"/>
    </location>
</feature>
<dbReference type="AlphaFoldDB" id="A0A1I7SGC4"/>
<evidence type="ECO:0000313" key="8">
    <source>
        <dbReference type="WBParaSite" id="BXY_1208800.1"/>
    </source>
</evidence>
<dbReference type="InterPro" id="IPR050930">
    <property type="entry name" value="MFS_Vesicular_Transporter"/>
</dbReference>
<dbReference type="InterPro" id="IPR036259">
    <property type="entry name" value="MFS_trans_sf"/>
</dbReference>
<reference evidence="8" key="1">
    <citation type="submission" date="2016-11" db="UniProtKB">
        <authorList>
            <consortium name="WormBaseParasite"/>
        </authorList>
    </citation>
    <scope>IDENTIFICATION</scope>
</reference>
<evidence type="ECO:0000256" key="2">
    <source>
        <dbReference type="ARBA" id="ARBA00022448"/>
    </source>
</evidence>
<keyword evidence="5 6" id="KW-0472">Membrane</keyword>
<evidence type="ECO:0000256" key="6">
    <source>
        <dbReference type="SAM" id="Phobius"/>
    </source>
</evidence>
<keyword evidence="3 6" id="KW-0812">Transmembrane</keyword>
<dbReference type="GO" id="GO:0022857">
    <property type="term" value="F:transmembrane transporter activity"/>
    <property type="evidence" value="ECO:0007669"/>
    <property type="project" value="TreeGrafter"/>
</dbReference>
<feature type="transmembrane region" description="Helical" evidence="6">
    <location>
        <begin position="68"/>
        <end position="89"/>
    </location>
</feature>
<dbReference type="Proteomes" id="UP000095284">
    <property type="component" value="Unplaced"/>
</dbReference>
<keyword evidence="4 6" id="KW-1133">Transmembrane helix</keyword>
<evidence type="ECO:0000256" key="5">
    <source>
        <dbReference type="ARBA" id="ARBA00023136"/>
    </source>
</evidence>
<accession>A0A1I7SGC4</accession>
<dbReference type="PANTHER" id="PTHR23506:SF23">
    <property type="entry name" value="GH10249P"/>
    <property type="match status" value="1"/>
</dbReference>
<dbReference type="GO" id="GO:0016020">
    <property type="term" value="C:membrane"/>
    <property type="evidence" value="ECO:0007669"/>
    <property type="project" value="UniProtKB-SubCell"/>
</dbReference>
<evidence type="ECO:0000256" key="4">
    <source>
        <dbReference type="ARBA" id="ARBA00022989"/>
    </source>
</evidence>
<sequence length="190" mass="20894">MTTRILVVFDDGQQARSLTEADSIVLVVVYPLNIKPRTECAHVSELRPTRFTFRHFCALPFSPNLCSLLVVSAFLGMGFGLVGLNMFPLMGHIADLRHTQIYGSVYAISDVSCSLAFVSGPIAGGPAVRYLGFTTMLFFLGMVNFAFAPLMIFLRKLEKTKHKNMLAAWSSAAIVPEIPVISEKTKNFGN</sequence>
<dbReference type="WBParaSite" id="BXY_1208800.1">
    <property type="protein sequence ID" value="BXY_1208800.1"/>
    <property type="gene ID" value="BXY_1208800"/>
</dbReference>
<keyword evidence="2" id="KW-0813">Transport</keyword>
<dbReference type="eggNOG" id="KOG3764">
    <property type="taxonomic scope" value="Eukaryota"/>
</dbReference>
<dbReference type="Gene3D" id="1.20.1250.20">
    <property type="entry name" value="MFS general substrate transporter like domains"/>
    <property type="match status" value="1"/>
</dbReference>
<dbReference type="SUPFAM" id="SSF103473">
    <property type="entry name" value="MFS general substrate transporter"/>
    <property type="match status" value="1"/>
</dbReference>
<dbReference type="PANTHER" id="PTHR23506">
    <property type="entry name" value="GH10249P"/>
    <property type="match status" value="1"/>
</dbReference>
<evidence type="ECO:0000256" key="1">
    <source>
        <dbReference type="ARBA" id="ARBA00004141"/>
    </source>
</evidence>